<dbReference type="InterPro" id="IPR024747">
    <property type="entry name" value="Pyridox_Oxase-rel"/>
</dbReference>
<comment type="caution">
    <text evidence="1">The sequence shown here is derived from an EMBL/GenBank/DDBJ whole genome shotgun (WGS) entry which is preliminary data.</text>
</comment>
<evidence type="ECO:0000313" key="2">
    <source>
        <dbReference type="Proteomes" id="UP000826793"/>
    </source>
</evidence>
<organism evidence="1 2">
    <name type="scientific">Candidatus Acutalibacter pullicola</name>
    <dbReference type="NCBI Taxonomy" id="2838417"/>
    <lineage>
        <taxon>Bacteria</taxon>
        <taxon>Bacillati</taxon>
        <taxon>Bacillota</taxon>
        <taxon>Clostridia</taxon>
        <taxon>Eubacteriales</taxon>
        <taxon>Acutalibacteraceae</taxon>
        <taxon>Acutalibacter</taxon>
    </lineage>
</organism>
<dbReference type="AlphaFoldDB" id="A0A9D2MVB8"/>
<dbReference type="InterPro" id="IPR012349">
    <property type="entry name" value="Split_barrel_FMN-bd"/>
</dbReference>
<dbReference type="EMBL" id="DWXG01000052">
    <property type="protein sequence ID" value="HJB98288.1"/>
    <property type="molecule type" value="Genomic_DNA"/>
</dbReference>
<evidence type="ECO:0000313" key="1">
    <source>
        <dbReference type="EMBL" id="HJB98288.1"/>
    </source>
</evidence>
<protein>
    <submittedName>
        <fullName evidence="1">Pyridoxamine 5'-phosphate oxidase family protein</fullName>
    </submittedName>
</protein>
<dbReference type="Proteomes" id="UP000826793">
    <property type="component" value="Unassembled WGS sequence"/>
</dbReference>
<dbReference type="Gene3D" id="2.30.110.10">
    <property type="entry name" value="Electron Transport, Fmn-binding Protein, Chain A"/>
    <property type="match status" value="1"/>
</dbReference>
<dbReference type="PANTHER" id="PTHR34071:SF2">
    <property type="entry name" value="FLAVIN-NUCLEOTIDE-BINDING PROTEIN"/>
    <property type="match status" value="1"/>
</dbReference>
<sequence>MFREMRRKNQLLPQEETEAMLQQGTSGVLSLLGDDGYPYGVPLSYVYHNGKLYFHCAQAGYKLDAIRREEKCSFCVIVQDQVVPEKYTTYFRSVIAFGKVRILENIEEKQAALEALGERFNPGEKESLRQEISGAWDRVCVLEMTVEHLTGKEAKELRQGRVAP</sequence>
<dbReference type="SUPFAM" id="SSF50475">
    <property type="entry name" value="FMN-binding split barrel"/>
    <property type="match status" value="1"/>
</dbReference>
<dbReference type="Pfam" id="PF12900">
    <property type="entry name" value="Pyridox_ox_2"/>
    <property type="match status" value="1"/>
</dbReference>
<gene>
    <name evidence="1" type="ORF">H9710_06885</name>
</gene>
<name>A0A9D2MVB8_9FIRM</name>
<reference evidence="1" key="2">
    <citation type="submission" date="2021-04" db="EMBL/GenBank/DDBJ databases">
        <authorList>
            <person name="Gilroy R."/>
        </authorList>
    </citation>
    <scope>NUCLEOTIDE SEQUENCE</scope>
    <source>
        <strain evidence="1">CHK185-1770</strain>
    </source>
</reference>
<dbReference type="PANTHER" id="PTHR34071">
    <property type="entry name" value="5-NITROIMIDAZOLE ANTIBIOTICS RESISTANCE PROTEIN, NIMA-FAMILY-RELATED PROTEIN-RELATED"/>
    <property type="match status" value="1"/>
</dbReference>
<reference evidence="1" key="1">
    <citation type="journal article" date="2021" name="PeerJ">
        <title>Extensive microbial diversity within the chicken gut microbiome revealed by metagenomics and culture.</title>
        <authorList>
            <person name="Gilroy R."/>
            <person name="Ravi A."/>
            <person name="Getino M."/>
            <person name="Pursley I."/>
            <person name="Horton D.L."/>
            <person name="Alikhan N.F."/>
            <person name="Baker D."/>
            <person name="Gharbi K."/>
            <person name="Hall N."/>
            <person name="Watson M."/>
            <person name="Adriaenssens E.M."/>
            <person name="Foster-Nyarko E."/>
            <person name="Jarju S."/>
            <person name="Secka A."/>
            <person name="Antonio M."/>
            <person name="Oren A."/>
            <person name="Chaudhuri R.R."/>
            <person name="La Ragione R."/>
            <person name="Hildebrand F."/>
            <person name="Pallen M.J."/>
        </authorList>
    </citation>
    <scope>NUCLEOTIDE SEQUENCE</scope>
    <source>
        <strain evidence="1">CHK185-1770</strain>
    </source>
</reference>
<accession>A0A9D2MVB8</accession>
<proteinExistence type="predicted"/>